<evidence type="ECO:0000313" key="12">
    <source>
        <dbReference type="EMBL" id="CRI73172.1"/>
    </source>
</evidence>
<dbReference type="AlphaFoldDB" id="A0A0F7WVX2"/>
<dbReference type="EMBL" id="LN847008">
    <property type="protein sequence ID" value="CRI41533.1"/>
    <property type="molecule type" value="Genomic_DNA"/>
</dbReference>
<dbReference type="EMBL" id="LN847184">
    <property type="protein sequence ID" value="CRI43760.1"/>
    <property type="molecule type" value="Genomic_DNA"/>
</dbReference>
<organism evidence="3">
    <name type="scientific">Chlamydia pneumoniae</name>
    <name type="common">Chlamydophila pneumoniae</name>
    <dbReference type="NCBI Taxonomy" id="83558"/>
    <lineage>
        <taxon>Bacteria</taxon>
        <taxon>Pseudomonadati</taxon>
        <taxon>Chlamydiota</taxon>
        <taxon>Chlamydiia</taxon>
        <taxon>Chlamydiales</taxon>
        <taxon>Chlamydiaceae</taxon>
        <taxon>Chlamydia/Chlamydophila group</taxon>
        <taxon>Chlamydia</taxon>
    </lineage>
</organism>
<name>A0A0F7WVX2_CHLPN</name>
<evidence type="ECO:0000313" key="6">
    <source>
        <dbReference type="EMBL" id="CRI46000.1"/>
    </source>
</evidence>
<evidence type="ECO:0000313" key="11">
    <source>
        <dbReference type="EMBL" id="CRI53088.1"/>
    </source>
</evidence>
<gene>
    <name evidence="1" type="ORF">BN1224_CV15_B_04620</name>
    <name evidence="4" type="ORF">BN1224_DC9_BS_01090</name>
    <name evidence="3" type="ORF">BN1224_GiD_A_05340</name>
    <name evidence="5" type="ORF">BN1224_H12_EE_00180</name>
    <name evidence="6" type="ORF">BN1224_MUL2216_F_00550</name>
    <name evidence="7" type="ORF">BN1224_Panola_H_00290</name>
    <name evidence="9" type="ORF">BN1224_PB1_B_05210</name>
    <name evidence="8" type="ORF">BN1224_U1271_C_03640</name>
    <name evidence="10" type="ORF">BN1224_UZG1_A_05340</name>
    <name evidence="11" type="ORF">BN1224_Wien2_G_01590</name>
    <name evidence="12" type="ORF">BN1224_YK41_BP_00290</name>
    <name evidence="2" type="ORF">CWL029c_D_00410</name>
</gene>
<dbReference type="RefSeq" id="WP_010883150.1">
    <property type="nucleotide sequence ID" value="NZ_CP160064.1"/>
</dbReference>
<dbReference type="OrthoDB" id="543560at2"/>
<evidence type="ECO:0000313" key="10">
    <source>
        <dbReference type="EMBL" id="CRI51679.1"/>
    </source>
</evidence>
<dbReference type="EMBL" id="LN846998">
    <property type="protein sequence ID" value="CRI38139.1"/>
    <property type="molecule type" value="Genomic_DNA"/>
</dbReference>
<dbReference type="Pfam" id="PF12228">
    <property type="entry name" value="DUF3604"/>
    <property type="match status" value="1"/>
</dbReference>
<proteinExistence type="predicted"/>
<dbReference type="EMBL" id="LN847244">
    <property type="protein sequence ID" value="CRI49424.1"/>
    <property type="molecule type" value="Genomic_DNA"/>
</dbReference>
<dbReference type="EMBL" id="LN847227">
    <property type="protein sequence ID" value="CRI46000.1"/>
    <property type="molecule type" value="Genomic_DNA"/>
</dbReference>
<evidence type="ECO:0000313" key="1">
    <source>
        <dbReference type="EMBL" id="CRI38139.1"/>
    </source>
</evidence>
<protein>
    <submittedName>
        <fullName evidence="3">Uncharacterized protein CPn_0512/CP_0242/CPj0512/CpB0533</fullName>
    </submittedName>
</protein>
<dbReference type="GeneID" id="45050554"/>
<accession>A0A0F7WVX2</accession>
<dbReference type="EMBL" id="LN847049">
    <property type="protein sequence ID" value="CRI42626.1"/>
    <property type="molecule type" value="Genomic_DNA"/>
</dbReference>
<evidence type="ECO:0000313" key="5">
    <source>
        <dbReference type="EMBL" id="CRI43760.1"/>
    </source>
</evidence>
<dbReference type="EMBL" id="LN847004">
    <property type="protein sequence ID" value="CRI40404.1"/>
    <property type="molecule type" value="Genomic_DNA"/>
</dbReference>
<dbReference type="EMBL" id="LN847233">
    <property type="protein sequence ID" value="CRI47131.1"/>
    <property type="molecule type" value="Genomic_DNA"/>
</dbReference>
<dbReference type="EMBL" id="LN847245">
    <property type="protein sequence ID" value="CRI51679.1"/>
    <property type="molecule type" value="Genomic_DNA"/>
</dbReference>
<dbReference type="EMBL" id="LN847254">
    <property type="protein sequence ID" value="CRI53088.1"/>
    <property type="molecule type" value="Genomic_DNA"/>
</dbReference>
<dbReference type="InterPro" id="IPR022028">
    <property type="entry name" value="DUF3604"/>
</dbReference>
<evidence type="ECO:0000313" key="2">
    <source>
        <dbReference type="EMBL" id="CRI40404.1"/>
    </source>
</evidence>
<evidence type="ECO:0000313" key="4">
    <source>
        <dbReference type="EMBL" id="CRI42626.1"/>
    </source>
</evidence>
<evidence type="ECO:0000313" key="9">
    <source>
        <dbReference type="EMBL" id="CRI50552.1"/>
    </source>
</evidence>
<dbReference type="PATRIC" id="fig|83558.13.peg.546"/>
<dbReference type="EMBL" id="LN847240">
    <property type="protein sequence ID" value="CRI50552.1"/>
    <property type="molecule type" value="Genomic_DNA"/>
</dbReference>
<reference evidence="3" key="1">
    <citation type="submission" date="2015-05" db="EMBL/GenBank/DDBJ databases">
        <authorList>
            <person name="Rattei Thomas"/>
        </authorList>
    </citation>
    <scope>NUCLEOTIDE SEQUENCE</scope>
    <source>
        <strain evidence="1">CV15</strain>
        <strain evidence="2">CWL029c</strain>
        <strain evidence="4">DC9</strain>
        <strain evidence="3">GiD</strain>
        <strain evidence="5">H12</strain>
        <strain evidence="6">MUL2216</strain>
        <strain evidence="7">Panola</strain>
        <strain evidence="9">PB1</strain>
        <strain evidence="8">U1271</strain>
        <strain evidence="10">UZG1</strain>
        <strain evidence="11">Wien2</strain>
        <strain evidence="12">YK41</strain>
    </source>
</reference>
<dbReference type="EMBL" id="LN849041">
    <property type="protein sequence ID" value="CRI73172.1"/>
    <property type="molecule type" value="Genomic_DNA"/>
</dbReference>
<evidence type="ECO:0000313" key="8">
    <source>
        <dbReference type="EMBL" id="CRI49424.1"/>
    </source>
</evidence>
<evidence type="ECO:0000313" key="3">
    <source>
        <dbReference type="EMBL" id="CRI41533.1"/>
    </source>
</evidence>
<sequence length="620" mass="70238">MRRSVCYVNPSIARAGQISTWKFLYSLATPLPAGTKCKFDLAGSGKPTDWEAPATDLSQTRNVIYAEMPEGEIIEATAIPVKDNPVPQFEFTLPYELQVGETLTIVMGASPNHPQVDDAGNGAQLFAQRRKPFYLYIDPTGEGNYDEPDVFSMDIRGNVLKKIEIFTPSYVVKNKRFDITVRFEDEFGNLTNFSPEETRIELSYEHLRENLNWQLFIPETGFVILPNLYFNEPGIYRIQLKNLSTQEIFISAPIKCFADSAPNLMWGLLHGESERVDSEENIETCMRYFRDDRALNFYASSSFENQENLSPDIWKLINQTVSDFNEEDRFITLSGFQYSGEPHLEGVRHILHTKETKSHSKHKEYKHIPLAKLYKSTVNHDMISIPSFTASKEHGFDFENFYPEFERVVEIYNAWGSSETTAALNNPFPIQGKDSEDPRGTVIEGLKKNLRFGFVAGGLDDRGIYKDYFDSPQVQYSPGLTAIICNKYTRESLVEALFARHCYATTGPRIVLSFNITSAPMGSELSTGSKPGLNVNRHISGHVAGTALLKTVEIIRNGEVLHTFFPDSNNLDYEYDDMVPLSSVTLKDPNGKAPFVFYYLRVTQADNAMAWSSPIWVDLN</sequence>
<evidence type="ECO:0000313" key="7">
    <source>
        <dbReference type="EMBL" id="CRI47131.1"/>
    </source>
</evidence>